<feature type="transmembrane region" description="Helical" evidence="1">
    <location>
        <begin position="738"/>
        <end position="759"/>
    </location>
</feature>
<gene>
    <name evidence="3" type="ORF">C2G38_2213651</name>
</gene>
<proteinExistence type="predicted"/>
<sequence>MKLSSYPYKLISQYLFLASLCILITSLRSEEAPTVTTTTISYPESTTGTSFPRSAPQVVNVQTYDNGVILVSIARKNDQNNKPQTTQTFNTSMCTQILENILRLRIIQLDGSIEEINSYLNFDPVNFCILNDSYGNPVNPITIYPLYKQFILINYVKVNSGNYEEWGTVIDWSGKSLSEINYGPSYTYNGTWSPRSLIQLNINKKQGFFRFNTIRENSLDRTEWQQYFVDDPGKISKLTSNNISFTDTKVDPNATNSFIITTIPTVTGDYAILNSTQASQVPLYQISLPNITFLDLNCDVAPDSVGYICIVGIRYNSTSNYMKVHFLTSQSVISVNLLSNPPNISAINPTSRNLGMQAMTTGGYIFYAVAQNHSYYIWPYDENDQKRPQLGPYSANNFTASPIYNHISQNNLNAAVGIMNNNTFIIASSTNNQSTSWSLFMIPLPRFLNGYSGYGNLQIVKITPPPIKPPSDYGDVNSDTTVINITFKSSVILSNGTITIYRSSNNSIRQTIPTTMDDYVKIINNNTVSITIIGSTFNQYNEVYYLQMDTNFVRDGIFYEPLTGIDEGIVKYTSNIKHRPSEEAAIFLARLTTDATVKFNNFPDDSKEGYFNSLLQEISDKLPVRRELLSIVTYQPVSNYIQIVVRVDKTNQKLDNYTTVPGITSDLNNMIKNKRITTFSKGLTNDLDDTYGFQQKSDIFGSYRNQIIPFFIIAVGNLFLYFYSQYNTNKSDHLKQMINVATSGLFTASHTSFSSIFAFSESNSFIQFSLPSKIILILSIVLNVAMFIYIMSQGGFNKINSTGLITILLSLYNGETLMLVNKVQLLDIFDKKFEPMVQYKAFADILIKNIPQLVIQILYFKLIVTYSIIPFFTLCTTCFMILLTTAQSIFNLKDKRAIKQVNEEDNDVKGNQEKK</sequence>
<dbReference type="OrthoDB" id="2485586at2759"/>
<protein>
    <recommendedName>
        <fullName evidence="5">SbsA Ig-like domain-containing protein</fullName>
    </recommendedName>
</protein>
<evidence type="ECO:0008006" key="5">
    <source>
        <dbReference type="Google" id="ProtNLM"/>
    </source>
</evidence>
<keyword evidence="4" id="KW-1185">Reference proteome</keyword>
<evidence type="ECO:0000313" key="4">
    <source>
        <dbReference type="Proteomes" id="UP000266673"/>
    </source>
</evidence>
<keyword evidence="1" id="KW-1133">Transmembrane helix</keyword>
<feature type="chain" id="PRO_5017365459" description="SbsA Ig-like domain-containing protein" evidence="2">
    <location>
        <begin position="30"/>
        <end position="915"/>
    </location>
</feature>
<feature type="transmembrane region" description="Helical" evidence="1">
    <location>
        <begin position="868"/>
        <end position="890"/>
    </location>
</feature>
<comment type="caution">
    <text evidence="3">The sequence shown here is derived from an EMBL/GenBank/DDBJ whole genome shotgun (WGS) entry which is preliminary data.</text>
</comment>
<keyword evidence="1" id="KW-0472">Membrane</keyword>
<evidence type="ECO:0000313" key="3">
    <source>
        <dbReference type="EMBL" id="RIB07701.1"/>
    </source>
</evidence>
<keyword evidence="2" id="KW-0732">Signal</keyword>
<reference evidence="3 4" key="1">
    <citation type="submission" date="2018-06" db="EMBL/GenBank/DDBJ databases">
        <title>Comparative genomics reveals the genomic features of Rhizophagus irregularis, R. cerebriforme, R. diaphanum and Gigaspora rosea, and their symbiotic lifestyle signature.</title>
        <authorList>
            <person name="Morin E."/>
            <person name="San Clemente H."/>
            <person name="Chen E.C.H."/>
            <person name="De La Providencia I."/>
            <person name="Hainaut M."/>
            <person name="Kuo A."/>
            <person name="Kohler A."/>
            <person name="Murat C."/>
            <person name="Tang N."/>
            <person name="Roy S."/>
            <person name="Loubradou J."/>
            <person name="Henrissat B."/>
            <person name="Grigoriev I.V."/>
            <person name="Corradi N."/>
            <person name="Roux C."/>
            <person name="Martin F.M."/>
        </authorList>
    </citation>
    <scope>NUCLEOTIDE SEQUENCE [LARGE SCALE GENOMIC DNA]</scope>
    <source>
        <strain evidence="3 4">DAOM 194757</strain>
    </source>
</reference>
<dbReference type="EMBL" id="QKWP01001614">
    <property type="protein sequence ID" value="RIB07701.1"/>
    <property type="molecule type" value="Genomic_DNA"/>
</dbReference>
<name>A0A397UDL4_9GLOM</name>
<dbReference type="Proteomes" id="UP000266673">
    <property type="component" value="Unassembled WGS sequence"/>
</dbReference>
<feature type="transmembrane region" description="Helical" evidence="1">
    <location>
        <begin position="765"/>
        <end position="790"/>
    </location>
</feature>
<feature type="transmembrane region" description="Helical" evidence="1">
    <location>
        <begin position="707"/>
        <end position="726"/>
    </location>
</feature>
<keyword evidence="1" id="KW-0812">Transmembrane</keyword>
<evidence type="ECO:0000256" key="1">
    <source>
        <dbReference type="SAM" id="Phobius"/>
    </source>
</evidence>
<feature type="signal peptide" evidence="2">
    <location>
        <begin position="1"/>
        <end position="29"/>
    </location>
</feature>
<accession>A0A397UDL4</accession>
<dbReference type="STRING" id="44941.A0A397UDL4"/>
<evidence type="ECO:0000256" key="2">
    <source>
        <dbReference type="SAM" id="SignalP"/>
    </source>
</evidence>
<organism evidence="3 4">
    <name type="scientific">Gigaspora rosea</name>
    <dbReference type="NCBI Taxonomy" id="44941"/>
    <lineage>
        <taxon>Eukaryota</taxon>
        <taxon>Fungi</taxon>
        <taxon>Fungi incertae sedis</taxon>
        <taxon>Mucoromycota</taxon>
        <taxon>Glomeromycotina</taxon>
        <taxon>Glomeromycetes</taxon>
        <taxon>Diversisporales</taxon>
        <taxon>Gigasporaceae</taxon>
        <taxon>Gigaspora</taxon>
    </lineage>
</organism>
<dbReference type="AlphaFoldDB" id="A0A397UDL4"/>